<protein>
    <submittedName>
        <fullName evidence="7">Uncharacterized protein</fullName>
    </submittedName>
</protein>
<dbReference type="GO" id="GO:0015105">
    <property type="term" value="F:arsenite transmembrane transporter activity"/>
    <property type="evidence" value="ECO:0007669"/>
    <property type="project" value="InterPro"/>
</dbReference>
<keyword evidence="5 6" id="KW-0472">Membrane</keyword>
<comment type="subcellular location">
    <subcellularLocation>
        <location evidence="1">Cell membrane</location>
        <topology evidence="1">Multi-pass membrane protein</topology>
    </subcellularLocation>
</comment>
<accession>Q5KZ92</accession>
<evidence type="ECO:0000256" key="4">
    <source>
        <dbReference type="ARBA" id="ARBA00022989"/>
    </source>
</evidence>
<name>Q5KZ92_GEOKA</name>
<dbReference type="EMBL" id="BA000043">
    <property type="protein sequence ID" value="BAD75994.1"/>
    <property type="molecule type" value="Genomic_DNA"/>
</dbReference>
<gene>
    <name evidence="7" type="ordered locus">GK1709</name>
</gene>
<dbReference type="Proteomes" id="UP000001172">
    <property type="component" value="Chromosome"/>
</dbReference>
<dbReference type="GO" id="GO:0005886">
    <property type="term" value="C:plasma membrane"/>
    <property type="evidence" value="ECO:0007669"/>
    <property type="project" value="UniProtKB-SubCell"/>
</dbReference>
<feature type="transmembrane region" description="Helical" evidence="6">
    <location>
        <begin position="54"/>
        <end position="78"/>
    </location>
</feature>
<dbReference type="PATRIC" id="fig|235909.7.peg.1834"/>
<proteinExistence type="predicted"/>
<reference evidence="7 8" key="1">
    <citation type="journal article" date="2004" name="Nucleic Acids Res.">
        <title>Thermoadaptation trait revealed by the genome sequence of thermophilic Geobacillus kaustophilus.</title>
        <authorList>
            <person name="Takami H."/>
            <person name="Takaki Y."/>
            <person name="Chee G.J."/>
            <person name="Nishi S."/>
            <person name="Shimamura S."/>
            <person name="Suzuki H."/>
            <person name="Matsui S."/>
            <person name="Uchiyama I."/>
        </authorList>
    </citation>
    <scope>NUCLEOTIDE SEQUENCE [LARGE SCALE GENOMIC DNA]</scope>
    <source>
        <strain evidence="7 8">HTA426</strain>
    </source>
</reference>
<dbReference type="AlphaFoldDB" id="Q5KZ92"/>
<dbReference type="InterPro" id="IPR000802">
    <property type="entry name" value="Arsenical_pump_ArsB"/>
</dbReference>
<evidence type="ECO:0000313" key="8">
    <source>
        <dbReference type="Proteomes" id="UP000001172"/>
    </source>
</evidence>
<keyword evidence="4 6" id="KW-1133">Transmembrane helix</keyword>
<feature type="transmembrane region" description="Helical" evidence="6">
    <location>
        <begin position="24"/>
        <end position="42"/>
    </location>
</feature>
<evidence type="ECO:0000313" key="7">
    <source>
        <dbReference type="EMBL" id="BAD75994.1"/>
    </source>
</evidence>
<dbReference type="eggNOG" id="COG1055">
    <property type="taxonomic scope" value="Bacteria"/>
</dbReference>
<keyword evidence="2" id="KW-1003">Cell membrane</keyword>
<dbReference type="KEGG" id="gka:GK1709"/>
<evidence type="ECO:0000256" key="2">
    <source>
        <dbReference type="ARBA" id="ARBA00022475"/>
    </source>
</evidence>
<dbReference type="STRING" id="235909.GK1709"/>
<evidence type="ECO:0000256" key="6">
    <source>
        <dbReference type="SAM" id="Phobius"/>
    </source>
</evidence>
<dbReference type="HOGENOM" id="CLU_163954_1_0_9"/>
<organism evidence="7 8">
    <name type="scientific">Geobacillus kaustophilus (strain HTA426)</name>
    <dbReference type="NCBI Taxonomy" id="235909"/>
    <lineage>
        <taxon>Bacteria</taxon>
        <taxon>Bacillati</taxon>
        <taxon>Bacillota</taxon>
        <taxon>Bacilli</taxon>
        <taxon>Bacillales</taxon>
        <taxon>Anoxybacillaceae</taxon>
        <taxon>Geobacillus</taxon>
        <taxon>Geobacillus thermoleovorans group</taxon>
    </lineage>
</organism>
<sequence>MVLFAFFFTIMLIYWRPKGMNESIPATIGALIVIASGAVNVSHLMDISVKVSGAAMTIISTLVMALVLESIGFFHWIASLLVQRSNGSGIRLFWHTNALCLVASKVL</sequence>
<dbReference type="Pfam" id="PF02040">
    <property type="entry name" value="ArsB"/>
    <property type="match status" value="1"/>
</dbReference>
<evidence type="ECO:0000256" key="3">
    <source>
        <dbReference type="ARBA" id="ARBA00022692"/>
    </source>
</evidence>
<evidence type="ECO:0000256" key="5">
    <source>
        <dbReference type="ARBA" id="ARBA00023136"/>
    </source>
</evidence>
<keyword evidence="8" id="KW-1185">Reference proteome</keyword>
<evidence type="ECO:0000256" key="1">
    <source>
        <dbReference type="ARBA" id="ARBA00004651"/>
    </source>
</evidence>
<keyword evidence="3 6" id="KW-0812">Transmembrane</keyword>